<accession>A0A2G2ZGC6</accession>
<dbReference type="GO" id="GO:0016757">
    <property type="term" value="F:glycosyltransferase activity"/>
    <property type="evidence" value="ECO:0007669"/>
    <property type="project" value="InterPro"/>
</dbReference>
<dbReference type="EMBL" id="AYRZ02000005">
    <property type="protein sequence ID" value="PHT81059.1"/>
    <property type="molecule type" value="Genomic_DNA"/>
</dbReference>
<keyword evidence="3" id="KW-0677">Repeat</keyword>
<dbReference type="STRING" id="4072.A0A2G2ZGC6"/>
<dbReference type="Gramene" id="PHT81059">
    <property type="protein sequence ID" value="PHT81059"/>
    <property type="gene ID" value="T459_14074"/>
</dbReference>
<comment type="pathway">
    <text evidence="1">Protein modification; protein glycosylation.</text>
</comment>
<dbReference type="PANTHER" id="PTHR44366:SF1">
    <property type="entry name" value="UDP-N-ACETYLGLUCOSAMINE--PEPTIDE N-ACETYLGLUCOSAMINYLTRANSFERASE 110 KDA SUBUNIT"/>
    <property type="match status" value="1"/>
</dbReference>
<dbReference type="InterPro" id="IPR037919">
    <property type="entry name" value="OGT"/>
</dbReference>
<keyword evidence="4" id="KW-0802">TPR repeat</keyword>
<evidence type="ECO:0000259" key="5">
    <source>
        <dbReference type="Pfam" id="PF13844"/>
    </source>
</evidence>
<dbReference type="PANTHER" id="PTHR44366">
    <property type="entry name" value="UDP-N-ACETYLGLUCOSAMINE--PEPTIDE N-ACETYLGLUCOSAMINYLTRANSFERASE 110 KDA SUBUNIT"/>
    <property type="match status" value="1"/>
</dbReference>
<gene>
    <name evidence="6" type="ORF">T459_14074</name>
</gene>
<reference evidence="6 7" key="2">
    <citation type="journal article" date="2017" name="Genome Biol.">
        <title>New reference genome sequences of hot pepper reveal the massive evolution of plant disease-resistance genes by retroduplication.</title>
        <authorList>
            <person name="Kim S."/>
            <person name="Park J."/>
            <person name="Yeom S.I."/>
            <person name="Kim Y.M."/>
            <person name="Seo E."/>
            <person name="Kim K.T."/>
            <person name="Kim M.S."/>
            <person name="Lee J.M."/>
            <person name="Cheong K."/>
            <person name="Shin H.S."/>
            <person name="Kim S.B."/>
            <person name="Han K."/>
            <person name="Lee J."/>
            <person name="Park M."/>
            <person name="Lee H.A."/>
            <person name="Lee H.Y."/>
            <person name="Lee Y."/>
            <person name="Oh S."/>
            <person name="Lee J.H."/>
            <person name="Choi E."/>
            <person name="Choi E."/>
            <person name="Lee S.E."/>
            <person name="Jeon J."/>
            <person name="Kim H."/>
            <person name="Choi G."/>
            <person name="Song H."/>
            <person name="Lee J."/>
            <person name="Lee S.C."/>
            <person name="Kwon J.K."/>
            <person name="Lee H.Y."/>
            <person name="Koo N."/>
            <person name="Hong Y."/>
            <person name="Kim R.W."/>
            <person name="Kang W.H."/>
            <person name="Huh J.H."/>
            <person name="Kang B.C."/>
            <person name="Yang T.J."/>
            <person name="Lee Y.H."/>
            <person name="Bennetzen J.L."/>
            <person name="Choi D."/>
        </authorList>
    </citation>
    <scope>NUCLEOTIDE SEQUENCE [LARGE SCALE GENOMIC DNA]</scope>
    <source>
        <strain evidence="7">cv. CM334</strain>
    </source>
</reference>
<feature type="domain" description="O-GlcNAc transferase C-terminal" evidence="5">
    <location>
        <begin position="36"/>
        <end position="147"/>
    </location>
</feature>
<dbReference type="OMA" id="KQEHIRY"/>
<evidence type="ECO:0000313" key="6">
    <source>
        <dbReference type="EMBL" id="PHT81059.1"/>
    </source>
</evidence>
<dbReference type="Gene3D" id="3.40.50.2000">
    <property type="entry name" value="Glycogen Phosphorylase B"/>
    <property type="match status" value="1"/>
</dbReference>
<evidence type="ECO:0000256" key="1">
    <source>
        <dbReference type="ARBA" id="ARBA00004922"/>
    </source>
</evidence>
<evidence type="ECO:0000256" key="4">
    <source>
        <dbReference type="ARBA" id="ARBA00022803"/>
    </source>
</evidence>
<keyword evidence="7" id="KW-1185">Reference proteome</keyword>
<dbReference type="AlphaFoldDB" id="A0A2G2ZGC6"/>
<protein>
    <recommendedName>
        <fullName evidence="5">O-GlcNAc transferase C-terminal domain-containing protein</fullName>
    </recommendedName>
</protein>
<dbReference type="Proteomes" id="UP000222542">
    <property type="component" value="Unassembled WGS sequence"/>
</dbReference>
<keyword evidence="2" id="KW-0808">Transferase</keyword>
<reference evidence="6 7" key="1">
    <citation type="journal article" date="2014" name="Nat. Genet.">
        <title>Genome sequence of the hot pepper provides insights into the evolution of pungency in Capsicum species.</title>
        <authorList>
            <person name="Kim S."/>
            <person name="Park M."/>
            <person name="Yeom S.I."/>
            <person name="Kim Y.M."/>
            <person name="Lee J.M."/>
            <person name="Lee H.A."/>
            <person name="Seo E."/>
            <person name="Choi J."/>
            <person name="Cheong K."/>
            <person name="Kim K.T."/>
            <person name="Jung K."/>
            <person name="Lee G.W."/>
            <person name="Oh S.K."/>
            <person name="Bae C."/>
            <person name="Kim S.B."/>
            <person name="Lee H.Y."/>
            <person name="Kim S.Y."/>
            <person name="Kim M.S."/>
            <person name="Kang B.C."/>
            <person name="Jo Y.D."/>
            <person name="Yang H.B."/>
            <person name="Jeong H.J."/>
            <person name="Kang W.H."/>
            <person name="Kwon J.K."/>
            <person name="Shin C."/>
            <person name="Lim J.Y."/>
            <person name="Park J.H."/>
            <person name="Huh J.H."/>
            <person name="Kim J.S."/>
            <person name="Kim B.D."/>
            <person name="Cohen O."/>
            <person name="Paran I."/>
            <person name="Suh M.C."/>
            <person name="Lee S.B."/>
            <person name="Kim Y.K."/>
            <person name="Shin Y."/>
            <person name="Noh S.J."/>
            <person name="Park J."/>
            <person name="Seo Y.S."/>
            <person name="Kwon S.Y."/>
            <person name="Kim H.A."/>
            <person name="Park J.M."/>
            <person name="Kim H.J."/>
            <person name="Choi S.B."/>
            <person name="Bosland P.W."/>
            <person name="Reeves G."/>
            <person name="Jo S.H."/>
            <person name="Lee B.W."/>
            <person name="Cho H.T."/>
            <person name="Choi H.S."/>
            <person name="Lee M.S."/>
            <person name="Yu Y."/>
            <person name="Do Choi Y."/>
            <person name="Park B.S."/>
            <person name="van Deynze A."/>
            <person name="Ashrafi H."/>
            <person name="Hill T."/>
            <person name="Kim W.T."/>
            <person name="Pai H.S."/>
            <person name="Ahn H.K."/>
            <person name="Yeam I."/>
            <person name="Giovannoni J.J."/>
            <person name="Rose J.K."/>
            <person name="Sorensen I."/>
            <person name="Lee S.J."/>
            <person name="Kim R.W."/>
            <person name="Choi I.Y."/>
            <person name="Choi B.S."/>
            <person name="Lim J.S."/>
            <person name="Lee Y.H."/>
            <person name="Choi D."/>
        </authorList>
    </citation>
    <scope>NUCLEOTIDE SEQUENCE [LARGE SCALE GENOMIC DNA]</scope>
    <source>
        <strain evidence="7">cv. CM334</strain>
    </source>
</reference>
<dbReference type="Pfam" id="PF13844">
    <property type="entry name" value="Glyco_transf_41"/>
    <property type="match status" value="1"/>
</dbReference>
<evidence type="ECO:0000256" key="3">
    <source>
        <dbReference type="ARBA" id="ARBA00022737"/>
    </source>
</evidence>
<organism evidence="6 7">
    <name type="scientific">Capsicum annuum</name>
    <name type="common">Capsicum pepper</name>
    <dbReference type="NCBI Taxonomy" id="4072"/>
    <lineage>
        <taxon>Eukaryota</taxon>
        <taxon>Viridiplantae</taxon>
        <taxon>Streptophyta</taxon>
        <taxon>Embryophyta</taxon>
        <taxon>Tracheophyta</taxon>
        <taxon>Spermatophyta</taxon>
        <taxon>Magnoliopsida</taxon>
        <taxon>eudicotyledons</taxon>
        <taxon>Gunneridae</taxon>
        <taxon>Pentapetalae</taxon>
        <taxon>asterids</taxon>
        <taxon>lamiids</taxon>
        <taxon>Solanales</taxon>
        <taxon>Solanaceae</taxon>
        <taxon>Solanoideae</taxon>
        <taxon>Capsiceae</taxon>
        <taxon>Capsicum</taxon>
    </lineage>
</organism>
<name>A0A2G2ZGC6_CAPAN</name>
<dbReference type="InterPro" id="IPR029489">
    <property type="entry name" value="OGT/SEC/SPY_C"/>
</dbReference>
<proteinExistence type="predicted"/>
<evidence type="ECO:0000313" key="7">
    <source>
        <dbReference type="Proteomes" id="UP000222542"/>
    </source>
</evidence>
<sequence length="154" mass="16894">MTCSCIVREPSNFMVVKVPISVPARDLSTVWEDSSTNATAQGLQPDQIILTDTESKQEHIRYSSLADLFPGTPLYNAHTTGTDVLWAGLPMITLPLEKMATRVAGSLCLATGLGDEMIVSSMKEYEEKAVSLALNRPKLQDLTNRLKAHELSFI</sequence>
<comment type="caution">
    <text evidence="6">The sequence shown here is derived from an EMBL/GenBank/DDBJ whole genome shotgun (WGS) entry which is preliminary data.</text>
</comment>
<evidence type="ECO:0000256" key="2">
    <source>
        <dbReference type="ARBA" id="ARBA00022679"/>
    </source>
</evidence>
<dbReference type="GO" id="GO:0006493">
    <property type="term" value="P:protein O-linked glycosylation"/>
    <property type="evidence" value="ECO:0007669"/>
    <property type="project" value="InterPro"/>
</dbReference>